<dbReference type="RefSeq" id="WP_179634484.1">
    <property type="nucleotide sequence ID" value="NZ_JACCFH010000001.1"/>
</dbReference>
<sequence length="245" mass="25605">MDTTLHSAVSPDALGPGAKRVLLGTMLGAHLLAGWALLQVPAVREAAAEVAPMMVDLIAPTPQAPPPPPPVPKVQPKLPPPPPTPVIAATPPPLPSPVPAFTAPPPPPEPPPARPPEAPPTPPAPPAPPVPPAPPAPTAPPVPPAPAPAAPRQVVLTDSDWVRLPEVEYPLASRRLKEEGTVVVRALIDTRGVPKQAVLQRSSGHTRLDQQALRAAMTARVKPRTENGVPFEFWIAMPLAFELED</sequence>
<evidence type="ECO:0000256" key="3">
    <source>
        <dbReference type="ARBA" id="ARBA00022448"/>
    </source>
</evidence>
<evidence type="ECO:0000256" key="4">
    <source>
        <dbReference type="ARBA" id="ARBA00022475"/>
    </source>
</evidence>
<reference evidence="12 13" key="1">
    <citation type="submission" date="2020-07" db="EMBL/GenBank/DDBJ databases">
        <title>Genomic Encyclopedia of Archaeal and Bacterial Type Strains, Phase II (KMG-II): from individual species to whole genera.</title>
        <authorList>
            <person name="Goeker M."/>
        </authorList>
    </citation>
    <scope>NUCLEOTIDE SEQUENCE [LARGE SCALE GENOMIC DNA]</scope>
    <source>
        <strain evidence="12 13">DSM 21226</strain>
    </source>
</reference>
<dbReference type="SUPFAM" id="SSF74653">
    <property type="entry name" value="TolA/TonB C-terminal domain"/>
    <property type="match status" value="1"/>
</dbReference>
<proteinExistence type="inferred from homology"/>
<dbReference type="GO" id="GO:0015031">
    <property type="term" value="P:protein transport"/>
    <property type="evidence" value="ECO:0007669"/>
    <property type="project" value="UniProtKB-KW"/>
</dbReference>
<dbReference type="InterPro" id="IPR037682">
    <property type="entry name" value="TonB_C"/>
</dbReference>
<evidence type="ECO:0000256" key="2">
    <source>
        <dbReference type="ARBA" id="ARBA00006555"/>
    </source>
</evidence>
<comment type="subcellular location">
    <subcellularLocation>
        <location evidence="1">Cell inner membrane</location>
        <topology evidence="1">Single-pass membrane protein</topology>
        <orientation evidence="1">Periplasmic side</orientation>
    </subcellularLocation>
</comment>
<dbReference type="NCBIfam" id="TIGR01352">
    <property type="entry name" value="tonB_Cterm"/>
    <property type="match status" value="1"/>
</dbReference>
<evidence type="ECO:0000256" key="5">
    <source>
        <dbReference type="ARBA" id="ARBA00022519"/>
    </source>
</evidence>
<evidence type="ECO:0000256" key="7">
    <source>
        <dbReference type="ARBA" id="ARBA00022927"/>
    </source>
</evidence>
<keyword evidence="7" id="KW-0653">Protein transport</keyword>
<feature type="domain" description="TonB C-terminal" evidence="11">
    <location>
        <begin position="154"/>
        <end position="245"/>
    </location>
</feature>
<dbReference type="GO" id="GO:0098797">
    <property type="term" value="C:plasma membrane protein complex"/>
    <property type="evidence" value="ECO:0007669"/>
    <property type="project" value="TreeGrafter"/>
</dbReference>
<comment type="similarity">
    <text evidence="2">Belongs to the TonB family.</text>
</comment>
<comment type="caution">
    <text evidence="12">The sequence shown here is derived from an EMBL/GenBank/DDBJ whole genome shotgun (WGS) entry which is preliminary data.</text>
</comment>
<keyword evidence="5" id="KW-0997">Cell inner membrane</keyword>
<evidence type="ECO:0000313" key="13">
    <source>
        <dbReference type="Proteomes" id="UP000518288"/>
    </source>
</evidence>
<dbReference type="PANTHER" id="PTHR33446">
    <property type="entry name" value="PROTEIN TONB-RELATED"/>
    <property type="match status" value="1"/>
</dbReference>
<evidence type="ECO:0000256" key="9">
    <source>
        <dbReference type="ARBA" id="ARBA00023136"/>
    </source>
</evidence>
<feature type="region of interest" description="Disordered" evidence="10">
    <location>
        <begin position="61"/>
        <end position="151"/>
    </location>
</feature>
<evidence type="ECO:0000313" key="12">
    <source>
        <dbReference type="EMBL" id="NYG33750.1"/>
    </source>
</evidence>
<name>A0A7Y9UKI1_9BURK</name>
<gene>
    <name evidence="12" type="ORF">BDD16_002736</name>
</gene>
<dbReference type="Gene3D" id="3.30.1150.10">
    <property type="match status" value="1"/>
</dbReference>
<dbReference type="GO" id="GO:0055085">
    <property type="term" value="P:transmembrane transport"/>
    <property type="evidence" value="ECO:0007669"/>
    <property type="project" value="InterPro"/>
</dbReference>
<keyword evidence="3" id="KW-0813">Transport</keyword>
<evidence type="ECO:0000256" key="10">
    <source>
        <dbReference type="SAM" id="MobiDB-lite"/>
    </source>
</evidence>
<dbReference type="InterPro" id="IPR006260">
    <property type="entry name" value="TonB/TolA_C"/>
</dbReference>
<accession>A0A7Y9UKI1</accession>
<keyword evidence="8" id="KW-1133">Transmembrane helix</keyword>
<keyword evidence="4" id="KW-1003">Cell membrane</keyword>
<dbReference type="GO" id="GO:0031992">
    <property type="term" value="F:energy transducer activity"/>
    <property type="evidence" value="ECO:0007669"/>
    <property type="project" value="TreeGrafter"/>
</dbReference>
<dbReference type="AlphaFoldDB" id="A0A7Y9UKI1"/>
<dbReference type="InterPro" id="IPR051045">
    <property type="entry name" value="TonB-dependent_transducer"/>
</dbReference>
<evidence type="ECO:0000256" key="8">
    <source>
        <dbReference type="ARBA" id="ARBA00022989"/>
    </source>
</evidence>
<dbReference type="Proteomes" id="UP000518288">
    <property type="component" value="Unassembled WGS sequence"/>
</dbReference>
<dbReference type="PROSITE" id="PS52015">
    <property type="entry name" value="TONB_CTD"/>
    <property type="match status" value="1"/>
</dbReference>
<dbReference type="PANTHER" id="PTHR33446:SF2">
    <property type="entry name" value="PROTEIN TONB"/>
    <property type="match status" value="1"/>
</dbReference>
<dbReference type="Pfam" id="PF03544">
    <property type="entry name" value="TonB_C"/>
    <property type="match status" value="1"/>
</dbReference>
<keyword evidence="13" id="KW-1185">Reference proteome</keyword>
<evidence type="ECO:0000256" key="1">
    <source>
        <dbReference type="ARBA" id="ARBA00004383"/>
    </source>
</evidence>
<keyword evidence="6" id="KW-0812">Transmembrane</keyword>
<feature type="compositionally biased region" description="Pro residues" evidence="10">
    <location>
        <begin position="62"/>
        <end position="149"/>
    </location>
</feature>
<evidence type="ECO:0000256" key="6">
    <source>
        <dbReference type="ARBA" id="ARBA00022692"/>
    </source>
</evidence>
<evidence type="ECO:0000259" key="11">
    <source>
        <dbReference type="PROSITE" id="PS52015"/>
    </source>
</evidence>
<protein>
    <submittedName>
        <fullName evidence="12">Protein TonB</fullName>
    </submittedName>
</protein>
<keyword evidence="9" id="KW-0472">Membrane</keyword>
<organism evidence="12 13">
    <name type="scientific">Sphaerotilus montanus</name>
    <dbReference type="NCBI Taxonomy" id="522889"/>
    <lineage>
        <taxon>Bacteria</taxon>
        <taxon>Pseudomonadati</taxon>
        <taxon>Pseudomonadota</taxon>
        <taxon>Betaproteobacteria</taxon>
        <taxon>Burkholderiales</taxon>
        <taxon>Sphaerotilaceae</taxon>
        <taxon>Sphaerotilus</taxon>
    </lineage>
</organism>
<dbReference type="EMBL" id="JACCFH010000001">
    <property type="protein sequence ID" value="NYG33750.1"/>
    <property type="molecule type" value="Genomic_DNA"/>
</dbReference>